<name>A0ABM7Q0J4_SINCY</name>
<dbReference type="RefSeq" id="WP_229230729.1">
    <property type="nucleotide sequence ID" value="NZ_AP024525.1"/>
</dbReference>
<gene>
    <name evidence="1" type="ORF">SCMU_39330</name>
</gene>
<reference evidence="1 2" key="1">
    <citation type="journal article" date="2021" name="J. Biosci. Bioeng.">
        <title>Identification and characterization of a chc gene cluster responsible for the aromatization pathway of cyclohexanecarboxylate degradation in Sinomonas cyclohexanicum ATCC 51369.</title>
        <authorList>
            <person name="Yamamoto T."/>
            <person name="Hasegawa Y."/>
            <person name="Lau P.C.K."/>
            <person name="Iwaki H."/>
        </authorList>
    </citation>
    <scope>NUCLEOTIDE SEQUENCE [LARGE SCALE GENOMIC DNA]</scope>
    <source>
        <strain evidence="1 2">ATCC 51369</strain>
    </source>
</reference>
<evidence type="ECO:0000313" key="1">
    <source>
        <dbReference type="EMBL" id="BCT78091.1"/>
    </source>
</evidence>
<evidence type="ECO:0008006" key="3">
    <source>
        <dbReference type="Google" id="ProtNLM"/>
    </source>
</evidence>
<organism evidence="1 2">
    <name type="scientific">Sinomonas cyclohexanicum</name>
    <name type="common">Corynebacterium cyclohexanicum</name>
    <dbReference type="NCBI Taxonomy" id="322009"/>
    <lineage>
        <taxon>Bacteria</taxon>
        <taxon>Bacillati</taxon>
        <taxon>Actinomycetota</taxon>
        <taxon>Actinomycetes</taxon>
        <taxon>Micrococcales</taxon>
        <taxon>Micrococcaceae</taxon>
        <taxon>Sinomonas</taxon>
    </lineage>
</organism>
<protein>
    <recommendedName>
        <fullName evidence="3">DUF222 domain-containing protein</fullName>
    </recommendedName>
</protein>
<proteinExistence type="predicted"/>
<sequence>MADLGDEEALAELEAIRDWAREHLQDIASEEAMAIHEGSLLAEDLTLHGADGYVVSVCKAMTSTSLDQLGSATSLIVDTLQVSSGGTATMVRGAIESASMALWVLFGKDGRERRERALRVRYDSARNAINFLAKRKGMVDSGGLKGLEDEFKSEQENLLASAAKLQLKPQTVKAKPVRTDIVQVVDRIRQNDYLAMWQLCSGYAHGYSWAPRLYNQPTARVDLGPGSGLHAGHMSFDNALTMVRKGRDAVQDALAVFDAVRLPARTVPPPPR</sequence>
<dbReference type="EMBL" id="AP024525">
    <property type="protein sequence ID" value="BCT78091.1"/>
    <property type="molecule type" value="Genomic_DNA"/>
</dbReference>
<evidence type="ECO:0000313" key="2">
    <source>
        <dbReference type="Proteomes" id="UP001319861"/>
    </source>
</evidence>
<accession>A0ABM7Q0J4</accession>
<dbReference type="Proteomes" id="UP001319861">
    <property type="component" value="Chromosome"/>
</dbReference>
<keyword evidence="2" id="KW-1185">Reference proteome</keyword>